<organism evidence="1 2">
    <name type="scientific">Leisingera caerulea</name>
    <name type="common">Phaeobacter caeruleus</name>
    <dbReference type="NCBI Taxonomy" id="506591"/>
    <lineage>
        <taxon>Bacteria</taxon>
        <taxon>Pseudomonadati</taxon>
        <taxon>Pseudomonadota</taxon>
        <taxon>Alphaproteobacteria</taxon>
        <taxon>Rhodobacterales</taxon>
        <taxon>Roseobacteraceae</taxon>
        <taxon>Leisingera</taxon>
    </lineage>
</organism>
<proteinExistence type="predicted"/>
<dbReference type="SUPFAM" id="SSF51182">
    <property type="entry name" value="RmlC-like cupins"/>
    <property type="match status" value="1"/>
</dbReference>
<dbReference type="InterPro" id="IPR014710">
    <property type="entry name" value="RmlC-like_jellyroll"/>
</dbReference>
<keyword evidence="2" id="KW-1185">Reference proteome</keyword>
<dbReference type="PANTHER" id="PTHR37943:SF1">
    <property type="entry name" value="PROTEIN VES"/>
    <property type="match status" value="1"/>
</dbReference>
<reference evidence="1" key="1">
    <citation type="submission" date="2021-08" db="EMBL/GenBank/DDBJ databases">
        <authorList>
            <person name="Nwanade C."/>
            <person name="Wang M."/>
            <person name="Masoudi A."/>
            <person name="Yu Z."/>
            <person name="Liu J."/>
        </authorList>
    </citation>
    <scope>NUCLEOTIDE SEQUENCE</scope>
    <source>
        <strain evidence="1">S141</strain>
    </source>
</reference>
<evidence type="ECO:0000313" key="1">
    <source>
        <dbReference type="EMBL" id="UWQ60571.1"/>
    </source>
</evidence>
<dbReference type="PANTHER" id="PTHR37943">
    <property type="entry name" value="PROTEIN VES"/>
    <property type="match status" value="1"/>
</dbReference>
<gene>
    <name evidence="1" type="ORF">K3722_18955</name>
</gene>
<accession>A0ABY5X1T0</accession>
<dbReference type="InterPro" id="IPR011051">
    <property type="entry name" value="RmlC_Cupin_sf"/>
</dbReference>
<dbReference type="InterPro" id="IPR010282">
    <property type="entry name" value="Uncharacterised_HutD/Ves"/>
</dbReference>
<dbReference type="Pfam" id="PF05962">
    <property type="entry name" value="HutD"/>
    <property type="match status" value="1"/>
</dbReference>
<dbReference type="EMBL" id="CP081078">
    <property type="protein sequence ID" value="UWQ60571.1"/>
    <property type="molecule type" value="Genomic_DNA"/>
</dbReference>
<sequence>MRISALTAQAVPWKNGGGVTRELAVHKEGGRMVWRLSLAEIAQSGPFSAFPGLARIHCVVEGAGHTLSNDSTQLEARPLEPLCFDGGTNLDCRLRDGPCRAFNVIYDPTQVTAEPKVLAEGPVPDAEGRQVLFVVSGSVEMAGTDRLGPGEGVVTESAVSAVITGGGAVIQVRFLPV</sequence>
<evidence type="ECO:0000313" key="2">
    <source>
        <dbReference type="Proteomes" id="UP001058184"/>
    </source>
</evidence>
<protein>
    <submittedName>
        <fullName evidence="1">HutD family protein</fullName>
    </submittedName>
</protein>
<dbReference type="Gene3D" id="2.60.120.10">
    <property type="entry name" value="Jelly Rolls"/>
    <property type="match status" value="1"/>
</dbReference>
<dbReference type="CDD" id="cd20293">
    <property type="entry name" value="cupin_HutD_N"/>
    <property type="match status" value="1"/>
</dbReference>
<name>A0ABY5X1T0_LEICA</name>
<dbReference type="Proteomes" id="UP001058184">
    <property type="component" value="Chromosome"/>
</dbReference>